<evidence type="ECO:0000256" key="1">
    <source>
        <dbReference type="ARBA" id="ARBA00010688"/>
    </source>
</evidence>
<dbReference type="InterPro" id="IPR017583">
    <property type="entry name" value="Tagatose/fructose_Pkinase"/>
</dbReference>
<dbReference type="GO" id="GO:0005524">
    <property type="term" value="F:ATP binding"/>
    <property type="evidence" value="ECO:0007669"/>
    <property type="project" value="UniProtKB-KW"/>
</dbReference>
<evidence type="ECO:0000256" key="5">
    <source>
        <dbReference type="ARBA" id="ARBA00022840"/>
    </source>
</evidence>
<comment type="caution">
    <text evidence="8">The sequence shown here is derived from an EMBL/GenBank/DDBJ whole genome shotgun (WGS) entry which is preliminary data.</text>
</comment>
<reference evidence="8 9" key="1">
    <citation type="submission" date="2014-11" db="EMBL/GenBank/DDBJ databases">
        <title>Whole genome shotgun sequence of Sphingomonas parapaucimobilis NBRC 15100.</title>
        <authorList>
            <person name="Katano-Makiyama Y."/>
            <person name="Hosoyama A."/>
            <person name="Hashimoto M."/>
            <person name="Hosoyama Y."/>
            <person name="Noguchi M."/>
            <person name="Numata M."/>
            <person name="Tsuchikane K."/>
            <person name="Hirakata S."/>
            <person name="Uohara A."/>
            <person name="Shimodaira J."/>
            <person name="Ohji S."/>
            <person name="Ichikawa N."/>
            <person name="Kimura A."/>
            <person name="Yamazoe A."/>
            <person name="Fujita N."/>
        </authorList>
    </citation>
    <scope>NUCLEOTIDE SEQUENCE [LARGE SCALE GENOMIC DNA]</scope>
    <source>
        <strain evidence="8 9">NBRC 15100</strain>
    </source>
</reference>
<comment type="similarity">
    <text evidence="1 6">Belongs to the carbohydrate kinase PfkB family.</text>
</comment>
<dbReference type="EMBL" id="BBPI01000060">
    <property type="protein sequence ID" value="GAM01389.1"/>
    <property type="molecule type" value="Genomic_DNA"/>
</dbReference>
<name>A0A0A1W902_9SPHN</name>
<accession>A0A0A1W902</accession>
<keyword evidence="4 8" id="KW-0418">Kinase</keyword>
<gene>
    <name evidence="8" type="ORF">SP5_060_00950</name>
</gene>
<keyword evidence="5" id="KW-0067">ATP-binding</keyword>
<keyword evidence="3" id="KW-0547">Nucleotide-binding</keyword>
<dbReference type="Pfam" id="PF00294">
    <property type="entry name" value="PfkB"/>
    <property type="match status" value="1"/>
</dbReference>
<dbReference type="Gene3D" id="3.40.1190.20">
    <property type="match status" value="1"/>
</dbReference>
<dbReference type="SUPFAM" id="SSF53613">
    <property type="entry name" value="Ribokinase-like"/>
    <property type="match status" value="1"/>
</dbReference>
<dbReference type="PANTHER" id="PTHR46566">
    <property type="entry name" value="1-PHOSPHOFRUCTOKINASE-RELATED"/>
    <property type="match status" value="1"/>
</dbReference>
<dbReference type="CDD" id="cd01164">
    <property type="entry name" value="FruK_PfkB_like"/>
    <property type="match status" value="1"/>
</dbReference>
<dbReference type="GO" id="GO:0003872">
    <property type="term" value="F:6-phosphofructokinase activity"/>
    <property type="evidence" value="ECO:0007669"/>
    <property type="project" value="TreeGrafter"/>
</dbReference>
<dbReference type="RefSeq" id="WP_042487944.1">
    <property type="nucleotide sequence ID" value="NZ_BBPI01000060.1"/>
</dbReference>
<dbReference type="GO" id="GO:0005829">
    <property type="term" value="C:cytosol"/>
    <property type="evidence" value="ECO:0007669"/>
    <property type="project" value="TreeGrafter"/>
</dbReference>
<dbReference type="eggNOG" id="COG1105">
    <property type="taxonomic scope" value="Bacteria"/>
</dbReference>
<keyword evidence="2 6" id="KW-0808">Transferase</keyword>
<evidence type="ECO:0000313" key="8">
    <source>
        <dbReference type="EMBL" id="GAM01389.1"/>
    </source>
</evidence>
<protein>
    <recommendedName>
        <fullName evidence="6">Phosphofructokinase</fullName>
    </recommendedName>
</protein>
<organism evidence="8 9">
    <name type="scientific">Sphingomonas parapaucimobilis NBRC 15100</name>
    <dbReference type="NCBI Taxonomy" id="1219049"/>
    <lineage>
        <taxon>Bacteria</taxon>
        <taxon>Pseudomonadati</taxon>
        <taxon>Pseudomonadota</taxon>
        <taxon>Alphaproteobacteria</taxon>
        <taxon>Sphingomonadales</taxon>
        <taxon>Sphingomonadaceae</taxon>
        <taxon>Sphingomonas</taxon>
    </lineage>
</organism>
<dbReference type="OrthoDB" id="9801219at2"/>
<evidence type="ECO:0000256" key="2">
    <source>
        <dbReference type="ARBA" id="ARBA00022679"/>
    </source>
</evidence>
<feature type="domain" description="Carbohydrate kinase PfkB" evidence="7">
    <location>
        <begin position="22"/>
        <end position="297"/>
    </location>
</feature>
<dbReference type="AlphaFoldDB" id="A0A0A1W902"/>
<dbReference type="PANTHER" id="PTHR46566:SF2">
    <property type="entry name" value="ATP-DEPENDENT 6-PHOSPHOFRUCTOKINASE ISOZYME 2"/>
    <property type="match status" value="1"/>
</dbReference>
<evidence type="ECO:0000256" key="6">
    <source>
        <dbReference type="PIRNR" id="PIRNR000535"/>
    </source>
</evidence>
<evidence type="ECO:0000313" key="9">
    <source>
        <dbReference type="Proteomes" id="UP000032305"/>
    </source>
</evidence>
<dbReference type="Proteomes" id="UP000032305">
    <property type="component" value="Unassembled WGS sequence"/>
</dbReference>
<evidence type="ECO:0000259" key="7">
    <source>
        <dbReference type="Pfam" id="PF00294"/>
    </source>
</evidence>
<dbReference type="PIRSF" id="PIRSF000535">
    <property type="entry name" value="1PFK/6PFK/LacC"/>
    <property type="match status" value="1"/>
</dbReference>
<dbReference type="InterPro" id="IPR011611">
    <property type="entry name" value="PfkB_dom"/>
</dbReference>
<dbReference type="NCBIfam" id="TIGR03168">
    <property type="entry name" value="1-PFK"/>
    <property type="match status" value="1"/>
</dbReference>
<evidence type="ECO:0000256" key="4">
    <source>
        <dbReference type="ARBA" id="ARBA00022777"/>
    </source>
</evidence>
<keyword evidence="9" id="KW-1185">Reference proteome</keyword>
<dbReference type="InterPro" id="IPR029056">
    <property type="entry name" value="Ribokinase-like"/>
</dbReference>
<proteinExistence type="inferred from homology"/>
<evidence type="ECO:0000256" key="3">
    <source>
        <dbReference type="ARBA" id="ARBA00022741"/>
    </source>
</evidence>
<sequence>MPDIITLTFNPALDCSTATAMILADEKLRCDPPRYDPGGGGINVARMAHALGAAVVALFPAGGLTGDHLAALVTATGTPFLRILTAGATRENLSIVDRRSGAQYRFVLPGPPLRAVDQQSCIDELARLAPSARYVVVSGSLPADVAPNLLPRIADLCRAHDCRLVLDTSGEGLQQARTCHAFLLKPNADELAQLAGRSLLSEADEEQAARLLIDQGFAEVLLVSLGDRGAMVVARQGVDRCRAIPIVARTKVGAGDTMVAAVVVALTRGWTLVTALRFGVAAGAAALIEPGTQLARPEALQGLYEAHFGDLPAIDRQETLKEVAE</sequence>